<name>A0A183HYD2_9BILA</name>
<evidence type="ECO:0000313" key="4">
    <source>
        <dbReference type="WBParaSite" id="OFLC_0001249501-mRNA-1"/>
    </source>
</evidence>
<reference evidence="4" key="2">
    <citation type="submission" date="2016-06" db="UniProtKB">
        <authorList>
            <consortium name="WormBaseParasite"/>
        </authorList>
    </citation>
    <scope>IDENTIFICATION</scope>
</reference>
<organism evidence="4">
    <name type="scientific">Onchocerca flexuosa</name>
    <dbReference type="NCBI Taxonomy" id="387005"/>
    <lineage>
        <taxon>Eukaryota</taxon>
        <taxon>Metazoa</taxon>
        <taxon>Ecdysozoa</taxon>
        <taxon>Nematoda</taxon>
        <taxon>Chromadorea</taxon>
        <taxon>Rhabditida</taxon>
        <taxon>Spirurina</taxon>
        <taxon>Spiruromorpha</taxon>
        <taxon>Filarioidea</taxon>
        <taxon>Onchocercidae</taxon>
        <taxon>Onchocerca</taxon>
    </lineage>
</organism>
<accession>A0A183HYD2</accession>
<evidence type="ECO:0000313" key="2">
    <source>
        <dbReference type="EMBL" id="OZC07301.1"/>
    </source>
</evidence>
<dbReference type="WBParaSite" id="OFLC_0001249501-mRNA-1">
    <property type="protein sequence ID" value="OFLC_0001249501-mRNA-1"/>
    <property type="gene ID" value="OFLC_0001249501"/>
</dbReference>
<feature type="transmembrane region" description="Helical" evidence="1">
    <location>
        <begin position="25"/>
        <end position="42"/>
    </location>
</feature>
<dbReference type="EMBL" id="KZ270036">
    <property type="protein sequence ID" value="OZC07301.1"/>
    <property type="molecule type" value="Genomic_DNA"/>
</dbReference>
<dbReference type="Proteomes" id="UP000242913">
    <property type="component" value="Unassembled WGS sequence"/>
</dbReference>
<feature type="transmembrane region" description="Helical" evidence="1">
    <location>
        <begin position="62"/>
        <end position="83"/>
    </location>
</feature>
<keyword evidence="1" id="KW-1133">Transmembrane helix</keyword>
<dbReference type="AlphaFoldDB" id="A0A183HYD2"/>
<keyword evidence="3" id="KW-1185">Reference proteome</keyword>
<keyword evidence="1" id="KW-0472">Membrane</keyword>
<reference evidence="2 3" key="1">
    <citation type="submission" date="2015-12" db="EMBL/GenBank/DDBJ databases">
        <title>Draft genome of the nematode, Onchocerca flexuosa.</title>
        <authorList>
            <person name="Mitreva M."/>
        </authorList>
    </citation>
    <scope>NUCLEOTIDE SEQUENCE [LARGE SCALE GENOMIC DNA]</scope>
    <source>
        <strain evidence="2">Red Deer</strain>
    </source>
</reference>
<proteinExistence type="predicted"/>
<gene>
    <name evidence="2" type="ORF">X798_05721</name>
</gene>
<keyword evidence="1" id="KW-0812">Transmembrane</keyword>
<sequence>MHMGQEEQDVTGSYRLSVPMHRTKSVFIILESMGWMTVTAIMEDETLPLFYLCPVDCHPILHHPSLIILLCVLCTCAVARYYIFPPVSSTYSENCGSVHRSDRYKHPLQPYGIGASTGAFFTLTDEQRRILRFSYFS</sequence>
<evidence type="ECO:0000313" key="3">
    <source>
        <dbReference type="Proteomes" id="UP000242913"/>
    </source>
</evidence>
<evidence type="ECO:0000256" key="1">
    <source>
        <dbReference type="SAM" id="Phobius"/>
    </source>
</evidence>
<protein>
    <submittedName>
        <fullName evidence="4">Transmembrane protein</fullName>
    </submittedName>
</protein>